<proteinExistence type="predicted"/>
<evidence type="ECO:0000256" key="1">
    <source>
        <dbReference type="SAM" id="Phobius"/>
    </source>
</evidence>
<sequence>MAVLGRRLCAVLAVMSAMLHLAMLGHAGNAALTVGITAMALACLYCGYELWRGGSLRIWCAVAVMSLAMVGAHWSLPGHRHGAVVESAAAPVGALMAVATAVSLAEAAIATIVLFVLTRRRVSHLV</sequence>
<keyword evidence="1" id="KW-1133">Transmembrane helix</keyword>
<keyword evidence="2" id="KW-0732">Signal</keyword>
<keyword evidence="1" id="KW-0812">Transmembrane</keyword>
<dbReference type="EMBL" id="MVHJ01000008">
    <property type="protein sequence ID" value="ORA04916.1"/>
    <property type="molecule type" value="Genomic_DNA"/>
</dbReference>
<dbReference type="RefSeq" id="WP_234807647.1">
    <property type="nucleotide sequence ID" value="NZ_JACKVM010000005.1"/>
</dbReference>
<feature type="transmembrane region" description="Helical" evidence="1">
    <location>
        <begin position="58"/>
        <end position="76"/>
    </location>
</feature>
<evidence type="ECO:0000256" key="2">
    <source>
        <dbReference type="SAM" id="SignalP"/>
    </source>
</evidence>
<feature type="transmembrane region" description="Helical" evidence="1">
    <location>
        <begin position="34"/>
        <end position="51"/>
    </location>
</feature>
<dbReference type="AlphaFoldDB" id="A0A1W9YXW9"/>
<keyword evidence="1" id="KW-0472">Membrane</keyword>
<gene>
    <name evidence="3" type="ORF">BST17_12310</name>
</gene>
<accession>A0A1W9YXW9</accession>
<dbReference type="STRING" id="564198.BST17_12310"/>
<protein>
    <submittedName>
        <fullName evidence="3">Uncharacterized protein</fullName>
    </submittedName>
</protein>
<dbReference type="Proteomes" id="UP000192366">
    <property type="component" value="Unassembled WGS sequence"/>
</dbReference>
<feature type="transmembrane region" description="Helical" evidence="1">
    <location>
        <begin position="88"/>
        <end position="117"/>
    </location>
</feature>
<comment type="caution">
    <text evidence="3">The sequence shown here is derived from an EMBL/GenBank/DDBJ whole genome shotgun (WGS) entry which is preliminary data.</text>
</comment>
<keyword evidence="4" id="KW-1185">Reference proteome</keyword>
<evidence type="ECO:0000313" key="4">
    <source>
        <dbReference type="Proteomes" id="UP000192366"/>
    </source>
</evidence>
<feature type="chain" id="PRO_5012777892" evidence="2">
    <location>
        <begin position="28"/>
        <end position="126"/>
    </location>
</feature>
<organism evidence="3 4">
    <name type="scientific">Mycolicibacterium bacteremicum</name>
    <name type="common">Mycobacterium bacteremicum</name>
    <dbReference type="NCBI Taxonomy" id="564198"/>
    <lineage>
        <taxon>Bacteria</taxon>
        <taxon>Bacillati</taxon>
        <taxon>Actinomycetota</taxon>
        <taxon>Actinomycetes</taxon>
        <taxon>Mycobacteriales</taxon>
        <taxon>Mycobacteriaceae</taxon>
        <taxon>Mycolicibacterium</taxon>
    </lineage>
</organism>
<name>A0A1W9YXW9_MYCBA</name>
<evidence type="ECO:0000313" key="3">
    <source>
        <dbReference type="EMBL" id="ORA04916.1"/>
    </source>
</evidence>
<reference evidence="3 4" key="1">
    <citation type="submission" date="2017-02" db="EMBL/GenBank/DDBJ databases">
        <title>The new phylogeny of genus Mycobacterium.</title>
        <authorList>
            <person name="Tortoli E."/>
            <person name="Trovato A."/>
            <person name="Cirillo D.M."/>
        </authorList>
    </citation>
    <scope>NUCLEOTIDE SEQUENCE [LARGE SCALE GENOMIC DNA]</scope>
    <source>
        <strain evidence="3 4">DSM 45578</strain>
    </source>
</reference>
<feature type="signal peptide" evidence="2">
    <location>
        <begin position="1"/>
        <end position="27"/>
    </location>
</feature>